<keyword evidence="7" id="KW-1185">Reference proteome</keyword>
<dbReference type="Proteomes" id="UP001589628">
    <property type="component" value="Unassembled WGS sequence"/>
</dbReference>
<keyword evidence="4" id="KW-0690">Ribosome biogenesis</keyword>
<dbReference type="PANTHER" id="PTHR38099">
    <property type="entry name" value="LARGE RIBOSOMAL RNA SUBUNIT ACCUMULATION PROTEIN YCED"/>
    <property type="match status" value="1"/>
</dbReference>
<dbReference type="InterPro" id="IPR039255">
    <property type="entry name" value="YceD_bac"/>
</dbReference>
<organism evidence="6 7">
    <name type="scientific">Balneatrix alpica</name>
    <dbReference type="NCBI Taxonomy" id="75684"/>
    <lineage>
        <taxon>Bacteria</taxon>
        <taxon>Pseudomonadati</taxon>
        <taxon>Pseudomonadota</taxon>
        <taxon>Gammaproteobacteria</taxon>
        <taxon>Oceanospirillales</taxon>
        <taxon>Balneatrichaceae</taxon>
        <taxon>Balneatrix</taxon>
    </lineage>
</organism>
<dbReference type="RefSeq" id="WP_027313270.1">
    <property type="nucleotide sequence ID" value="NZ_JAUESS010000002.1"/>
</dbReference>
<evidence type="ECO:0000313" key="6">
    <source>
        <dbReference type="EMBL" id="MFB9885121.1"/>
    </source>
</evidence>
<comment type="similarity">
    <text evidence="2">Belongs to the DUF177 domain family.</text>
</comment>
<dbReference type="Pfam" id="PF02620">
    <property type="entry name" value="YceD"/>
    <property type="match status" value="1"/>
</dbReference>
<sequence length="170" mass="18920">MSNQAFPAIINPRKWAEKGFSWSGELPLSHFARLCESLQGSEGAVKAQLQFGVDEEGLRYMRGQLQTQVTLICQRCLTPVVKTLETELSMGMAWHDEAAAALPSYYDPMIVSEEQVELLPVLEDELILALPLVAMHDDCEVQTEFGEPVQSEVDERPASNPFAVLAQLKK</sequence>
<comment type="function">
    <text evidence="1">Plays a role in synthesis, processing and/or stability of 23S rRNA.</text>
</comment>
<evidence type="ECO:0000256" key="2">
    <source>
        <dbReference type="ARBA" id="ARBA00010740"/>
    </source>
</evidence>
<proteinExistence type="inferred from homology"/>
<evidence type="ECO:0000256" key="1">
    <source>
        <dbReference type="ARBA" id="ARBA00002868"/>
    </source>
</evidence>
<name>A0ABV5ZA76_9GAMM</name>
<evidence type="ECO:0000256" key="3">
    <source>
        <dbReference type="ARBA" id="ARBA00015716"/>
    </source>
</evidence>
<accession>A0ABV5ZA76</accession>
<dbReference type="InterPro" id="IPR003772">
    <property type="entry name" value="YceD"/>
</dbReference>
<protein>
    <recommendedName>
        <fullName evidence="3">Large ribosomal RNA subunit accumulation protein YceD</fullName>
    </recommendedName>
    <alternativeName>
        <fullName evidence="5">23S rRNA accumulation protein YceD</fullName>
    </alternativeName>
</protein>
<comment type="caution">
    <text evidence="6">The sequence shown here is derived from an EMBL/GenBank/DDBJ whole genome shotgun (WGS) entry which is preliminary data.</text>
</comment>
<dbReference type="PANTHER" id="PTHR38099:SF1">
    <property type="entry name" value="LARGE RIBOSOMAL RNA SUBUNIT ACCUMULATION PROTEIN YCED"/>
    <property type="match status" value="1"/>
</dbReference>
<evidence type="ECO:0000256" key="4">
    <source>
        <dbReference type="ARBA" id="ARBA00022517"/>
    </source>
</evidence>
<evidence type="ECO:0000256" key="5">
    <source>
        <dbReference type="ARBA" id="ARBA00031841"/>
    </source>
</evidence>
<dbReference type="EMBL" id="JBHLZN010000001">
    <property type="protein sequence ID" value="MFB9885121.1"/>
    <property type="molecule type" value="Genomic_DNA"/>
</dbReference>
<gene>
    <name evidence="6" type="ORF">ACFFLH_01670</name>
</gene>
<evidence type="ECO:0000313" key="7">
    <source>
        <dbReference type="Proteomes" id="UP001589628"/>
    </source>
</evidence>
<reference evidence="6 7" key="1">
    <citation type="submission" date="2024-09" db="EMBL/GenBank/DDBJ databases">
        <authorList>
            <person name="Sun Q."/>
            <person name="Mori K."/>
        </authorList>
    </citation>
    <scope>NUCLEOTIDE SEQUENCE [LARGE SCALE GENOMIC DNA]</scope>
    <source>
        <strain evidence="6 7">ATCC 51285</strain>
    </source>
</reference>